<gene>
    <name evidence="2" type="ORF">E2C01_045594</name>
</gene>
<dbReference type="AlphaFoldDB" id="A0A5B7FYQ4"/>
<dbReference type="OrthoDB" id="2289278at2759"/>
<evidence type="ECO:0000313" key="3">
    <source>
        <dbReference type="Proteomes" id="UP000324222"/>
    </source>
</evidence>
<protein>
    <recommendedName>
        <fullName evidence="4">UDENN FLCN/SMCR8-type domain-containing protein</fullName>
    </recommendedName>
</protein>
<dbReference type="EMBL" id="VSRR010010377">
    <property type="protein sequence ID" value="MPC51742.1"/>
    <property type="molecule type" value="Genomic_DNA"/>
</dbReference>
<accession>A0A5B7FYQ4</accession>
<name>A0A5B7FYQ4_PORTR</name>
<dbReference type="Proteomes" id="UP000324222">
    <property type="component" value="Unassembled WGS sequence"/>
</dbReference>
<evidence type="ECO:0008006" key="4">
    <source>
        <dbReference type="Google" id="ProtNLM"/>
    </source>
</evidence>
<evidence type="ECO:0000313" key="2">
    <source>
        <dbReference type="EMBL" id="MPC51742.1"/>
    </source>
</evidence>
<feature type="compositionally biased region" description="Low complexity" evidence="1">
    <location>
        <begin position="163"/>
        <end position="175"/>
    </location>
</feature>
<sequence length="455" mass="50647">MLEKPEVKTQPAICIMSLMKRNFHDMRSIQQLCGVGYVRCLFQLRGIYEKFCKPFLTLRFEDLDSEIYKNPFGSLFIGNMPVINILKDEGSSKPPLQTSPYSGLCWDTHFVKFLRNGTSHVSTPDSEYIAAVDNPLDIALVSAAADCLEVFSRSGEEKISNVQSPESQNPNSESSVKQDSSSGTEERRKMLVTQSSVTSMSSWTSNPALDFVEYEDIHEEEGVEEDVSTLAKGELVPQVDIDNRKVISKVCRLAGLVQQFCGVSHCLVHSLLSGRPVLIAAEEVYKPTVIMYVRALSTLLPRVPTTQLPVLRWHTGTVTEHHLQQYKVMGVCIPERLHVQDLMSNATLNQVTVLNIETGHISGVAYSGTLVRGVEHYGRKLFHSNSALQSCLQSIIIGLGLKVYLLHYLMGITNRTTGEILKGLGVAKGDWDIIIYLAALLQKQLKMKQESLSVN</sequence>
<feature type="region of interest" description="Disordered" evidence="1">
    <location>
        <begin position="158"/>
        <end position="202"/>
    </location>
</feature>
<reference evidence="2 3" key="1">
    <citation type="submission" date="2019-05" db="EMBL/GenBank/DDBJ databases">
        <title>Another draft genome of Portunus trituberculatus and its Hox gene families provides insights of decapod evolution.</title>
        <authorList>
            <person name="Jeong J.-H."/>
            <person name="Song I."/>
            <person name="Kim S."/>
            <person name="Choi T."/>
            <person name="Kim D."/>
            <person name="Ryu S."/>
            <person name="Kim W."/>
        </authorList>
    </citation>
    <scope>NUCLEOTIDE SEQUENCE [LARGE SCALE GENOMIC DNA]</scope>
    <source>
        <tissue evidence="2">Muscle</tissue>
    </source>
</reference>
<organism evidence="2 3">
    <name type="scientific">Portunus trituberculatus</name>
    <name type="common">Swimming crab</name>
    <name type="synonym">Neptunus trituberculatus</name>
    <dbReference type="NCBI Taxonomy" id="210409"/>
    <lineage>
        <taxon>Eukaryota</taxon>
        <taxon>Metazoa</taxon>
        <taxon>Ecdysozoa</taxon>
        <taxon>Arthropoda</taxon>
        <taxon>Crustacea</taxon>
        <taxon>Multicrustacea</taxon>
        <taxon>Malacostraca</taxon>
        <taxon>Eumalacostraca</taxon>
        <taxon>Eucarida</taxon>
        <taxon>Decapoda</taxon>
        <taxon>Pleocyemata</taxon>
        <taxon>Brachyura</taxon>
        <taxon>Eubrachyura</taxon>
        <taxon>Portunoidea</taxon>
        <taxon>Portunidae</taxon>
        <taxon>Portuninae</taxon>
        <taxon>Portunus</taxon>
    </lineage>
</organism>
<feature type="compositionally biased region" description="Low complexity" evidence="1">
    <location>
        <begin position="193"/>
        <end position="202"/>
    </location>
</feature>
<evidence type="ECO:0000256" key="1">
    <source>
        <dbReference type="SAM" id="MobiDB-lite"/>
    </source>
</evidence>
<proteinExistence type="predicted"/>
<keyword evidence="3" id="KW-1185">Reference proteome</keyword>
<comment type="caution">
    <text evidence="2">The sequence shown here is derived from an EMBL/GenBank/DDBJ whole genome shotgun (WGS) entry which is preliminary data.</text>
</comment>